<reference evidence="1 2" key="1">
    <citation type="journal article" date="2019" name="PLoS ONE">
        <title>Genomic analyses reveal an absence of contemporary introgressive admixture between fin whales and blue whales, despite known hybrids.</title>
        <authorList>
            <person name="Westbury M.V."/>
            <person name="Petersen B."/>
            <person name="Lorenzen E.D."/>
        </authorList>
    </citation>
    <scope>NUCLEOTIDE SEQUENCE [LARGE SCALE GENOMIC DNA]</scope>
    <source>
        <strain evidence="1">FinWhale-01</strain>
    </source>
</reference>
<dbReference type="EMBL" id="SGJD01005729">
    <property type="protein sequence ID" value="KAB0390266.1"/>
    <property type="molecule type" value="Genomic_DNA"/>
</dbReference>
<comment type="caution">
    <text evidence="1">The sequence shown here is derived from an EMBL/GenBank/DDBJ whole genome shotgun (WGS) entry which is preliminary data.</text>
</comment>
<sequence>MTKTFTSVNSLSNFTINQPISNINHILTFYPSRRLRWVKPNTAPKSHGLLINRPHGMNNNHPTTGNKTPIITTLNILTLLSIGGLPPLSGFMPKPAWHTAWRRPNLQRTSKSPRVCNNRFYSHTHYNWRIWKLTSAPNNWSTRYSLSPYKQHKFLATPSYSLLLLTSSIVEAGTGTSLTPQFSEPLILSHYYQHKTTCHNPIPNTTFRVISPSYSSITSIVLTCPSSRDYHTANQSKFKVQLSLTLQEEETQSYINIYFDSLDIPKYTF</sequence>
<keyword evidence="2" id="KW-1185">Reference proteome</keyword>
<gene>
    <name evidence="1" type="ORF">E2I00_012737</name>
</gene>
<organism evidence="1 2">
    <name type="scientific">Balaenoptera physalus</name>
    <name type="common">Fin whale</name>
    <name type="synonym">Balaena physalus</name>
    <dbReference type="NCBI Taxonomy" id="9770"/>
    <lineage>
        <taxon>Eukaryota</taxon>
        <taxon>Metazoa</taxon>
        <taxon>Chordata</taxon>
        <taxon>Craniata</taxon>
        <taxon>Vertebrata</taxon>
        <taxon>Euteleostomi</taxon>
        <taxon>Mammalia</taxon>
        <taxon>Eutheria</taxon>
        <taxon>Laurasiatheria</taxon>
        <taxon>Artiodactyla</taxon>
        <taxon>Whippomorpha</taxon>
        <taxon>Cetacea</taxon>
        <taxon>Mysticeti</taxon>
        <taxon>Balaenopteridae</taxon>
        <taxon>Balaenoptera</taxon>
    </lineage>
</organism>
<accession>A0A643BQM2</accession>
<evidence type="ECO:0000313" key="2">
    <source>
        <dbReference type="Proteomes" id="UP000437017"/>
    </source>
</evidence>
<name>A0A643BQM2_BALPH</name>
<dbReference type="Proteomes" id="UP000437017">
    <property type="component" value="Unassembled WGS sequence"/>
</dbReference>
<evidence type="ECO:0000313" key="1">
    <source>
        <dbReference type="EMBL" id="KAB0390266.1"/>
    </source>
</evidence>
<dbReference type="AlphaFoldDB" id="A0A643BQM2"/>
<evidence type="ECO:0008006" key="3">
    <source>
        <dbReference type="Google" id="ProtNLM"/>
    </source>
</evidence>
<proteinExistence type="predicted"/>
<protein>
    <recommendedName>
        <fullName evidence="3">NADH:ubiquinone reductase (H(+)-translocating)</fullName>
    </recommendedName>
</protein>